<name>A0ACB7TI28_HYAAI</name>
<proteinExistence type="predicted"/>
<sequence>MSSAPQAITNDVLVCNNGKANSPGCPAPMFAATAQVSGRQLQKRYVLRPGARCRVNTSVCRRTAGLCDAVMQFNDRNRHVLDILKQACIEPGHYTMTVRLTSDCRLCEEGRM</sequence>
<organism evidence="1 2">
    <name type="scientific">Hyalomma asiaticum</name>
    <name type="common">Tick</name>
    <dbReference type="NCBI Taxonomy" id="266040"/>
    <lineage>
        <taxon>Eukaryota</taxon>
        <taxon>Metazoa</taxon>
        <taxon>Ecdysozoa</taxon>
        <taxon>Arthropoda</taxon>
        <taxon>Chelicerata</taxon>
        <taxon>Arachnida</taxon>
        <taxon>Acari</taxon>
        <taxon>Parasitiformes</taxon>
        <taxon>Ixodida</taxon>
        <taxon>Ixodoidea</taxon>
        <taxon>Ixodidae</taxon>
        <taxon>Hyalomminae</taxon>
        <taxon>Hyalomma</taxon>
    </lineage>
</organism>
<dbReference type="EMBL" id="CM023481">
    <property type="protein sequence ID" value="KAH6945794.1"/>
    <property type="molecule type" value="Genomic_DNA"/>
</dbReference>
<dbReference type="Proteomes" id="UP000821845">
    <property type="component" value="Chromosome 1"/>
</dbReference>
<evidence type="ECO:0000313" key="2">
    <source>
        <dbReference type="Proteomes" id="UP000821845"/>
    </source>
</evidence>
<reference evidence="1" key="1">
    <citation type="submission" date="2020-05" db="EMBL/GenBank/DDBJ databases">
        <title>Large-scale comparative analyses of tick genomes elucidate their genetic diversity and vector capacities.</title>
        <authorList>
            <person name="Jia N."/>
            <person name="Wang J."/>
            <person name="Shi W."/>
            <person name="Du L."/>
            <person name="Sun Y."/>
            <person name="Zhan W."/>
            <person name="Jiang J."/>
            <person name="Wang Q."/>
            <person name="Zhang B."/>
            <person name="Ji P."/>
            <person name="Sakyi L.B."/>
            <person name="Cui X."/>
            <person name="Yuan T."/>
            <person name="Jiang B."/>
            <person name="Yang W."/>
            <person name="Lam T.T.-Y."/>
            <person name="Chang Q."/>
            <person name="Ding S."/>
            <person name="Wang X."/>
            <person name="Zhu J."/>
            <person name="Ruan X."/>
            <person name="Zhao L."/>
            <person name="Wei J."/>
            <person name="Que T."/>
            <person name="Du C."/>
            <person name="Cheng J."/>
            <person name="Dai P."/>
            <person name="Han X."/>
            <person name="Huang E."/>
            <person name="Gao Y."/>
            <person name="Liu J."/>
            <person name="Shao H."/>
            <person name="Ye R."/>
            <person name="Li L."/>
            <person name="Wei W."/>
            <person name="Wang X."/>
            <person name="Wang C."/>
            <person name="Yang T."/>
            <person name="Huo Q."/>
            <person name="Li W."/>
            <person name="Guo W."/>
            <person name="Chen H."/>
            <person name="Zhou L."/>
            <person name="Ni X."/>
            <person name="Tian J."/>
            <person name="Zhou Y."/>
            <person name="Sheng Y."/>
            <person name="Liu T."/>
            <person name="Pan Y."/>
            <person name="Xia L."/>
            <person name="Li J."/>
            <person name="Zhao F."/>
            <person name="Cao W."/>
        </authorList>
    </citation>
    <scope>NUCLEOTIDE SEQUENCE</scope>
    <source>
        <strain evidence="1">Hyas-2018</strain>
    </source>
</reference>
<gene>
    <name evidence="1" type="ORF">HPB50_009952</name>
</gene>
<comment type="caution">
    <text evidence="1">The sequence shown here is derived from an EMBL/GenBank/DDBJ whole genome shotgun (WGS) entry which is preliminary data.</text>
</comment>
<evidence type="ECO:0000313" key="1">
    <source>
        <dbReference type="EMBL" id="KAH6945794.1"/>
    </source>
</evidence>
<keyword evidence="2" id="KW-1185">Reference proteome</keyword>
<accession>A0ACB7TI28</accession>
<protein>
    <submittedName>
        <fullName evidence="1">Uncharacterized protein</fullName>
    </submittedName>
</protein>